<sequence length="116" mass="12895">PSYLLDNPTRCCGDERKQCKQSRSDPELNPWKHSLADVPCAAQPVSVGKLGHGAWGSALLARRCSVRTPRAHHIDWRKSPAARREGRRKNGHCGEKDQLGQELPTFSSLDTLQPNT</sequence>
<name>A0A9X9LGQ7_GULGU</name>
<proteinExistence type="predicted"/>
<feature type="region of interest" description="Disordered" evidence="1">
    <location>
        <begin position="71"/>
        <end position="116"/>
    </location>
</feature>
<feature type="non-terminal residue" evidence="2">
    <location>
        <position position="116"/>
    </location>
</feature>
<organism evidence="2 3">
    <name type="scientific">Gulo gulo</name>
    <name type="common">Wolverine</name>
    <name type="synonym">Gluton</name>
    <dbReference type="NCBI Taxonomy" id="48420"/>
    <lineage>
        <taxon>Eukaryota</taxon>
        <taxon>Metazoa</taxon>
        <taxon>Chordata</taxon>
        <taxon>Craniata</taxon>
        <taxon>Vertebrata</taxon>
        <taxon>Euteleostomi</taxon>
        <taxon>Mammalia</taxon>
        <taxon>Eutheria</taxon>
        <taxon>Laurasiatheria</taxon>
        <taxon>Carnivora</taxon>
        <taxon>Caniformia</taxon>
        <taxon>Musteloidea</taxon>
        <taxon>Mustelidae</taxon>
        <taxon>Guloninae</taxon>
        <taxon>Gulo</taxon>
    </lineage>
</organism>
<feature type="compositionally biased region" description="Basic and acidic residues" evidence="1">
    <location>
        <begin position="72"/>
        <end position="84"/>
    </location>
</feature>
<dbReference type="AlphaFoldDB" id="A0A9X9LGQ7"/>
<evidence type="ECO:0000313" key="2">
    <source>
        <dbReference type="EMBL" id="VCW67794.1"/>
    </source>
</evidence>
<evidence type="ECO:0000256" key="1">
    <source>
        <dbReference type="SAM" id="MobiDB-lite"/>
    </source>
</evidence>
<comment type="caution">
    <text evidence="2">The sequence shown here is derived from an EMBL/GenBank/DDBJ whole genome shotgun (WGS) entry which is preliminary data.</text>
</comment>
<feature type="non-terminal residue" evidence="2">
    <location>
        <position position="1"/>
    </location>
</feature>
<feature type="compositionally biased region" description="Polar residues" evidence="1">
    <location>
        <begin position="104"/>
        <end position="116"/>
    </location>
</feature>
<evidence type="ECO:0000313" key="3">
    <source>
        <dbReference type="Proteomes" id="UP000269945"/>
    </source>
</evidence>
<reference evidence="2 3" key="1">
    <citation type="submission" date="2018-10" db="EMBL/GenBank/DDBJ databases">
        <authorList>
            <person name="Ekblom R."/>
            <person name="Jareborg N."/>
        </authorList>
    </citation>
    <scope>NUCLEOTIDE SEQUENCE [LARGE SCALE GENOMIC DNA]</scope>
    <source>
        <tissue evidence="2">Muscle</tissue>
    </source>
</reference>
<dbReference type="Proteomes" id="UP000269945">
    <property type="component" value="Unassembled WGS sequence"/>
</dbReference>
<protein>
    <submittedName>
        <fullName evidence="2">Uncharacterized protein</fullName>
    </submittedName>
</protein>
<keyword evidence="3" id="KW-1185">Reference proteome</keyword>
<accession>A0A9X9LGQ7</accession>
<dbReference type="EMBL" id="CYRY02003136">
    <property type="protein sequence ID" value="VCW67794.1"/>
    <property type="molecule type" value="Genomic_DNA"/>
</dbReference>
<gene>
    <name evidence="2" type="ORF">BN2614_LOCUS3</name>
</gene>